<dbReference type="InterPro" id="IPR000253">
    <property type="entry name" value="FHA_dom"/>
</dbReference>
<proteinExistence type="predicted"/>
<dbReference type="CDD" id="cd00060">
    <property type="entry name" value="FHA"/>
    <property type="match status" value="1"/>
</dbReference>
<dbReference type="Proteomes" id="UP000736583">
    <property type="component" value="Unassembled WGS sequence"/>
</dbReference>
<dbReference type="InterPro" id="IPR008984">
    <property type="entry name" value="SMAD_FHA_dom_sf"/>
</dbReference>
<sequence length="144" mass="16036">MRFNRLFGLLFTIIFIIILYVIIFLALKIMYKDVKNGGRKKKLKKSLGLEVEDPGENNSLKKGSVIPIRGPITIGRAVDNNVILSDQYVSGSHAKFYVKNDNYFLQDLKSTNGTMLNGVKVNGAIEVQVGDEIKIGTVTFRVIG</sequence>
<accession>A0ABS6F2R3</accession>
<comment type="caution">
    <text evidence="3">The sequence shown here is derived from an EMBL/GenBank/DDBJ whole genome shotgun (WGS) entry which is preliminary data.</text>
</comment>
<dbReference type="Pfam" id="PF00498">
    <property type="entry name" value="FHA"/>
    <property type="match status" value="1"/>
</dbReference>
<dbReference type="EMBL" id="JAHLQL010000004">
    <property type="protein sequence ID" value="MBU5592586.1"/>
    <property type="molecule type" value="Genomic_DNA"/>
</dbReference>
<dbReference type="InterPro" id="IPR050923">
    <property type="entry name" value="Cell_Proc_Reg/RNA_Proc"/>
</dbReference>
<feature type="transmembrane region" description="Helical" evidence="1">
    <location>
        <begin position="6"/>
        <end position="31"/>
    </location>
</feature>
<name>A0ABS6F2R3_9CLOT</name>
<feature type="domain" description="FHA" evidence="2">
    <location>
        <begin position="72"/>
        <end position="121"/>
    </location>
</feature>
<keyword evidence="1" id="KW-1133">Transmembrane helix</keyword>
<organism evidence="3 4">
    <name type="scientific">Clostridium simiarum</name>
    <dbReference type="NCBI Taxonomy" id="2841506"/>
    <lineage>
        <taxon>Bacteria</taxon>
        <taxon>Bacillati</taxon>
        <taxon>Bacillota</taxon>
        <taxon>Clostridia</taxon>
        <taxon>Eubacteriales</taxon>
        <taxon>Clostridiaceae</taxon>
        <taxon>Clostridium</taxon>
    </lineage>
</organism>
<keyword evidence="1" id="KW-0812">Transmembrane</keyword>
<reference evidence="3 4" key="1">
    <citation type="submission" date="2021-06" db="EMBL/GenBank/DDBJ databases">
        <authorList>
            <person name="Sun Q."/>
            <person name="Li D."/>
        </authorList>
    </citation>
    <scope>NUCLEOTIDE SEQUENCE [LARGE SCALE GENOMIC DNA]</scope>
    <source>
        <strain evidence="3 4">MSJ-4</strain>
    </source>
</reference>
<evidence type="ECO:0000259" key="2">
    <source>
        <dbReference type="PROSITE" id="PS50006"/>
    </source>
</evidence>
<dbReference type="PANTHER" id="PTHR23308">
    <property type="entry name" value="NUCLEAR INHIBITOR OF PROTEIN PHOSPHATASE-1"/>
    <property type="match status" value="1"/>
</dbReference>
<keyword evidence="1" id="KW-0472">Membrane</keyword>
<keyword evidence="4" id="KW-1185">Reference proteome</keyword>
<evidence type="ECO:0000313" key="4">
    <source>
        <dbReference type="Proteomes" id="UP000736583"/>
    </source>
</evidence>
<dbReference type="RefSeq" id="WP_032122570.1">
    <property type="nucleotide sequence ID" value="NZ_JAHLQL010000004.1"/>
</dbReference>
<gene>
    <name evidence="3" type="ORF">KQI89_12545</name>
</gene>
<dbReference type="SMART" id="SM00240">
    <property type="entry name" value="FHA"/>
    <property type="match status" value="1"/>
</dbReference>
<dbReference type="PROSITE" id="PS50006">
    <property type="entry name" value="FHA_DOMAIN"/>
    <property type="match status" value="1"/>
</dbReference>
<dbReference type="Gene3D" id="2.60.200.20">
    <property type="match status" value="1"/>
</dbReference>
<evidence type="ECO:0000256" key="1">
    <source>
        <dbReference type="SAM" id="Phobius"/>
    </source>
</evidence>
<dbReference type="SUPFAM" id="SSF49879">
    <property type="entry name" value="SMAD/FHA domain"/>
    <property type="match status" value="1"/>
</dbReference>
<evidence type="ECO:0000313" key="3">
    <source>
        <dbReference type="EMBL" id="MBU5592586.1"/>
    </source>
</evidence>
<protein>
    <submittedName>
        <fullName evidence="3">FHA domain-containing protein</fullName>
    </submittedName>
</protein>